<dbReference type="Pfam" id="PF09704">
    <property type="entry name" value="Cas_Cas5d"/>
    <property type="match status" value="1"/>
</dbReference>
<sequence length="229" mass="26717">MKVLKLKIYQESVCYKKPFAFKVGETYPLPPYSTVKGMLHKILNAEEYIPMSVSIQGTYEGLFNSYNSMYFYKPKEVTTMPLNTHMLYGVELVIHVAADMLVLEKILDNLKNSLEYYSLGRREDLARINSAQIVELKEIDLDDDEDIEEKYKKGVKLNNSIYIPIEKHKQAIGKCKLNGIRYKLNLKYEVKDEIRSWQKVDVLYVEEGERLNRNKVIVDNEDLPVFLTS</sequence>
<keyword evidence="3" id="KW-1185">Reference proteome</keyword>
<reference evidence="2" key="1">
    <citation type="submission" date="2020-12" db="EMBL/GenBank/DDBJ databases">
        <title>Clostridium thailandense sp. nov., a novel acetogenic bacterium isolated from peat land soil in Thailand.</title>
        <authorList>
            <person name="Chaikitkaew S."/>
            <person name="Birkeland N.K."/>
        </authorList>
    </citation>
    <scope>NUCLEOTIDE SEQUENCE</scope>
    <source>
        <strain evidence="2">DSM 17425</strain>
    </source>
</reference>
<dbReference type="InterPro" id="IPR013337">
    <property type="entry name" value="CRISPR-assoc_prot_Cas5_Tneap"/>
</dbReference>
<dbReference type="GO" id="GO:0043571">
    <property type="term" value="P:maintenance of CRISPR repeat elements"/>
    <property type="evidence" value="ECO:0007669"/>
    <property type="project" value="InterPro"/>
</dbReference>
<dbReference type="GO" id="GO:0051607">
    <property type="term" value="P:defense response to virus"/>
    <property type="evidence" value="ECO:0007669"/>
    <property type="project" value="UniProtKB-KW"/>
</dbReference>
<protein>
    <submittedName>
        <fullName evidence="2">Type I-B CRISPR-associated protein Cas5</fullName>
    </submittedName>
</protein>
<dbReference type="NCBIfam" id="TIGR01895">
    <property type="entry name" value="cas_Cas5t"/>
    <property type="match status" value="1"/>
</dbReference>
<name>A0A934I2L1_9CLOT</name>
<keyword evidence="1" id="KW-0051">Antiviral defense</keyword>
<comment type="caution">
    <text evidence="2">The sequence shown here is derived from an EMBL/GenBank/DDBJ whole genome shotgun (WGS) entry which is preliminary data.</text>
</comment>
<organism evidence="2 3">
    <name type="scientific">Clostridium aciditolerans</name>
    <dbReference type="NCBI Taxonomy" id="339861"/>
    <lineage>
        <taxon>Bacteria</taxon>
        <taxon>Bacillati</taxon>
        <taxon>Bacillota</taxon>
        <taxon>Clostridia</taxon>
        <taxon>Eubacteriales</taxon>
        <taxon>Clostridiaceae</taxon>
        <taxon>Clostridium</taxon>
    </lineage>
</organism>
<evidence type="ECO:0000256" key="1">
    <source>
        <dbReference type="ARBA" id="ARBA00023118"/>
    </source>
</evidence>
<evidence type="ECO:0000313" key="2">
    <source>
        <dbReference type="EMBL" id="MBI6875677.1"/>
    </source>
</evidence>
<dbReference type="NCBIfam" id="TIGR02593">
    <property type="entry name" value="CRISPR_cas5"/>
    <property type="match status" value="1"/>
</dbReference>
<dbReference type="InterPro" id="IPR013422">
    <property type="entry name" value="CRISPR-assoc_prot_Cas5_N"/>
</dbReference>
<proteinExistence type="predicted"/>
<dbReference type="RefSeq" id="WP_211145017.1">
    <property type="nucleotide sequence ID" value="NZ_JAEEGB010000049.1"/>
</dbReference>
<gene>
    <name evidence="2" type="primary">cas5b</name>
    <name evidence="2" type="ORF">I6U51_23695</name>
</gene>
<dbReference type="Proteomes" id="UP000622687">
    <property type="component" value="Unassembled WGS sequence"/>
</dbReference>
<accession>A0A934I2L1</accession>
<dbReference type="EMBL" id="JAEEGB010000049">
    <property type="protein sequence ID" value="MBI6875677.1"/>
    <property type="molecule type" value="Genomic_DNA"/>
</dbReference>
<dbReference type="InterPro" id="IPR021124">
    <property type="entry name" value="CRISPR-assoc_prot_Cas5"/>
</dbReference>
<dbReference type="AlphaFoldDB" id="A0A934I2L1"/>
<evidence type="ECO:0000313" key="3">
    <source>
        <dbReference type="Proteomes" id="UP000622687"/>
    </source>
</evidence>